<evidence type="ECO:0000256" key="1">
    <source>
        <dbReference type="SAM" id="SignalP"/>
    </source>
</evidence>
<evidence type="ECO:0000313" key="3">
    <source>
        <dbReference type="EMBL" id="CAI6331902.1"/>
    </source>
</evidence>
<protein>
    <recommendedName>
        <fullName evidence="2">Amidase domain-containing protein</fullName>
    </recommendedName>
</protein>
<proteinExistence type="predicted"/>
<feature type="signal peptide" evidence="1">
    <location>
        <begin position="1"/>
        <end position="21"/>
    </location>
</feature>
<dbReference type="OrthoDB" id="566138at2759"/>
<evidence type="ECO:0000313" key="4">
    <source>
        <dbReference type="Proteomes" id="UP001152607"/>
    </source>
</evidence>
<dbReference type="SUPFAM" id="SSF75304">
    <property type="entry name" value="Amidase signature (AS) enzymes"/>
    <property type="match status" value="1"/>
</dbReference>
<dbReference type="InterPro" id="IPR036928">
    <property type="entry name" value="AS_sf"/>
</dbReference>
<organism evidence="3 4">
    <name type="scientific">Periconia digitata</name>
    <dbReference type="NCBI Taxonomy" id="1303443"/>
    <lineage>
        <taxon>Eukaryota</taxon>
        <taxon>Fungi</taxon>
        <taxon>Dikarya</taxon>
        <taxon>Ascomycota</taxon>
        <taxon>Pezizomycotina</taxon>
        <taxon>Dothideomycetes</taxon>
        <taxon>Pleosporomycetidae</taxon>
        <taxon>Pleosporales</taxon>
        <taxon>Massarineae</taxon>
        <taxon>Periconiaceae</taxon>
        <taxon>Periconia</taxon>
    </lineage>
</organism>
<dbReference type="EMBL" id="CAOQHR010000003">
    <property type="protein sequence ID" value="CAI6331902.1"/>
    <property type="molecule type" value="Genomic_DNA"/>
</dbReference>
<accession>A0A9W4U904</accession>
<comment type="caution">
    <text evidence="3">The sequence shown here is derived from an EMBL/GenBank/DDBJ whole genome shotgun (WGS) entry which is preliminary data.</text>
</comment>
<keyword evidence="4" id="KW-1185">Reference proteome</keyword>
<dbReference type="Proteomes" id="UP001152607">
    <property type="component" value="Unassembled WGS sequence"/>
</dbReference>
<reference evidence="3" key="1">
    <citation type="submission" date="2023-01" db="EMBL/GenBank/DDBJ databases">
        <authorList>
            <person name="Van Ghelder C."/>
            <person name="Rancurel C."/>
        </authorList>
    </citation>
    <scope>NUCLEOTIDE SEQUENCE</scope>
    <source>
        <strain evidence="3">CNCM I-4278</strain>
    </source>
</reference>
<sequence>MLAILLKTWVASVVLFSSTNALPSSYTGLPSLLDATAEELALGLENNHFSSVDLVNAYTKRILEVNDTLHVVTEINPDAWKIASELDEERAAGNSRGPLHGLPVLLKNNIATDDLMNNTDGSYALLGAKVPRDATVVAKLRKAGAIILGKANLSQWTNFRSSNSSNGWSSHGGQVYGAYYPGQDPWGSSSGSSVASSLGLAVATLGTETDGSIILPSHQNNVVGIKPTVGLTSRAQVIPVSEHLDTIGPIARTVKDAAYILQAMAGTDQYDNYTSAIPNNGTLPDYVAACTLDALKGKRIGVPRNYIGARTETTAPILDAFESALQILTDAGATIVDNTNYTAYDQFITSGAEIAIVGTDFKANLASYLSSLTVNPNNLTTLADIRAFTQSFPLDEYPDRDTATWDLVLSLNLTTSSPGYWAAHEEAQFLGGPGGILGALESYNLDAVVTPSYISAGISAIIGAPVISVPLGAYPEDTTVRTNPRGDLNLTAPNVPFGISFSAGLWSEVDLIGFAYAFEQRTKVREMVKPVVKPSTELWDVGRK</sequence>
<dbReference type="Gene3D" id="3.90.1300.10">
    <property type="entry name" value="Amidase signature (AS) domain"/>
    <property type="match status" value="1"/>
</dbReference>
<evidence type="ECO:0000259" key="2">
    <source>
        <dbReference type="Pfam" id="PF01425"/>
    </source>
</evidence>
<dbReference type="PANTHER" id="PTHR42678">
    <property type="entry name" value="AMIDASE"/>
    <property type="match status" value="1"/>
</dbReference>
<keyword evidence="1" id="KW-0732">Signal</keyword>
<feature type="chain" id="PRO_5040778927" description="Amidase domain-containing protein" evidence="1">
    <location>
        <begin position="22"/>
        <end position="544"/>
    </location>
</feature>
<name>A0A9W4U904_9PLEO</name>
<dbReference type="PANTHER" id="PTHR42678:SF34">
    <property type="entry name" value="OS04G0183300 PROTEIN"/>
    <property type="match status" value="1"/>
</dbReference>
<dbReference type="AlphaFoldDB" id="A0A9W4U904"/>
<feature type="domain" description="Amidase" evidence="2">
    <location>
        <begin position="53"/>
        <end position="451"/>
    </location>
</feature>
<dbReference type="Pfam" id="PF01425">
    <property type="entry name" value="Amidase"/>
    <property type="match status" value="1"/>
</dbReference>
<gene>
    <name evidence="3" type="ORF">PDIGIT_LOCUS4931</name>
</gene>
<dbReference type="InterPro" id="IPR023631">
    <property type="entry name" value="Amidase_dom"/>
</dbReference>